<dbReference type="PANTHER" id="PTHR10856">
    <property type="entry name" value="CORONIN"/>
    <property type="match status" value="1"/>
</dbReference>
<gene>
    <name evidence="5" type="primary">CRN1</name>
    <name evidence="5" type="ORF">HK100_003279</name>
</gene>
<keyword evidence="6" id="KW-1185">Reference proteome</keyword>
<evidence type="ECO:0000313" key="6">
    <source>
        <dbReference type="Proteomes" id="UP001211907"/>
    </source>
</evidence>
<dbReference type="GO" id="GO:0051015">
    <property type="term" value="F:actin filament binding"/>
    <property type="evidence" value="ECO:0007669"/>
    <property type="project" value="TreeGrafter"/>
</dbReference>
<dbReference type="InterPro" id="IPR001680">
    <property type="entry name" value="WD40_rpt"/>
</dbReference>
<dbReference type="AlphaFoldDB" id="A0AAD5X9I4"/>
<accession>A0AAD5X9I4</accession>
<dbReference type="SUPFAM" id="SSF50978">
    <property type="entry name" value="WD40 repeat-like"/>
    <property type="match status" value="1"/>
</dbReference>
<protein>
    <submittedName>
        <fullName evidence="5">Coronin-like protein crn1</fullName>
    </submittedName>
</protein>
<keyword evidence="1 3" id="KW-0853">WD repeat</keyword>
<dbReference type="Pfam" id="PF00400">
    <property type="entry name" value="WD40"/>
    <property type="match status" value="1"/>
</dbReference>
<keyword evidence="2" id="KW-0677">Repeat</keyword>
<proteinExistence type="predicted"/>
<dbReference type="GO" id="GO:0007015">
    <property type="term" value="P:actin filament organization"/>
    <property type="evidence" value="ECO:0007669"/>
    <property type="project" value="TreeGrafter"/>
</dbReference>
<evidence type="ECO:0000256" key="3">
    <source>
        <dbReference type="PROSITE-ProRule" id="PRU00221"/>
    </source>
</evidence>
<organism evidence="5 6">
    <name type="scientific">Physocladia obscura</name>
    <dbReference type="NCBI Taxonomy" id="109957"/>
    <lineage>
        <taxon>Eukaryota</taxon>
        <taxon>Fungi</taxon>
        <taxon>Fungi incertae sedis</taxon>
        <taxon>Chytridiomycota</taxon>
        <taxon>Chytridiomycota incertae sedis</taxon>
        <taxon>Chytridiomycetes</taxon>
        <taxon>Chytridiales</taxon>
        <taxon>Chytriomycetaceae</taxon>
        <taxon>Physocladia</taxon>
    </lineage>
</organism>
<evidence type="ECO:0000313" key="5">
    <source>
        <dbReference type="EMBL" id="KAJ3109571.1"/>
    </source>
</evidence>
<dbReference type="PROSITE" id="PS50082">
    <property type="entry name" value="WD_REPEATS_2"/>
    <property type="match status" value="1"/>
</dbReference>
<sequence>MIWKIPERGPTANVGHTLFRPTADNILLSASADYTVKIWDISTGQQRSELANVYADLIQGLPFNYNGTLVATTCKDKKFRIFDVRTGAIVNEINGHQGIKGSRVEWLGSHDKFVTTGFSRSSERQLFVWGHANLESGEPLKNETVDNASGFLIPKYDNDTNMLYVTGMLSEYKSQGFTPSVSAAALVTTRTAEISSPSRPSSFDSRAPVISEKELHDTLNSLRRENNELKLQVNSKDARIRQLKAKLEQLKAFS</sequence>
<reference evidence="5" key="1">
    <citation type="submission" date="2020-05" db="EMBL/GenBank/DDBJ databases">
        <title>Phylogenomic resolution of chytrid fungi.</title>
        <authorList>
            <person name="Stajich J.E."/>
            <person name="Amses K."/>
            <person name="Simmons R."/>
            <person name="Seto K."/>
            <person name="Myers J."/>
            <person name="Bonds A."/>
            <person name="Quandt C.A."/>
            <person name="Barry K."/>
            <person name="Liu P."/>
            <person name="Grigoriev I."/>
            <person name="Longcore J.E."/>
            <person name="James T.Y."/>
        </authorList>
    </citation>
    <scope>NUCLEOTIDE SEQUENCE</scope>
    <source>
        <strain evidence="5">JEL0513</strain>
    </source>
</reference>
<keyword evidence="4" id="KW-0175">Coiled coil</keyword>
<dbReference type="InterPro" id="IPR019775">
    <property type="entry name" value="WD40_repeat_CS"/>
</dbReference>
<comment type="caution">
    <text evidence="5">The sequence shown here is derived from an EMBL/GenBank/DDBJ whole genome shotgun (WGS) entry which is preliminary data.</text>
</comment>
<name>A0AAD5X9I4_9FUNG</name>
<dbReference type="PANTHER" id="PTHR10856:SF0">
    <property type="entry name" value="CORONIN"/>
    <property type="match status" value="1"/>
</dbReference>
<feature type="repeat" description="WD" evidence="3">
    <location>
        <begin position="7"/>
        <end position="49"/>
    </location>
</feature>
<dbReference type="PROSITE" id="PS00678">
    <property type="entry name" value="WD_REPEATS_1"/>
    <property type="match status" value="1"/>
</dbReference>
<evidence type="ECO:0000256" key="1">
    <source>
        <dbReference type="ARBA" id="ARBA00022574"/>
    </source>
</evidence>
<dbReference type="Proteomes" id="UP001211907">
    <property type="component" value="Unassembled WGS sequence"/>
</dbReference>
<dbReference type="InterPro" id="IPR015943">
    <property type="entry name" value="WD40/YVTN_repeat-like_dom_sf"/>
</dbReference>
<dbReference type="InterPro" id="IPR015505">
    <property type="entry name" value="Coronin"/>
</dbReference>
<dbReference type="EMBL" id="JADGJH010001806">
    <property type="protein sequence ID" value="KAJ3109571.1"/>
    <property type="molecule type" value="Genomic_DNA"/>
</dbReference>
<evidence type="ECO:0000256" key="4">
    <source>
        <dbReference type="SAM" id="Coils"/>
    </source>
</evidence>
<evidence type="ECO:0000256" key="2">
    <source>
        <dbReference type="ARBA" id="ARBA00022737"/>
    </source>
</evidence>
<dbReference type="InterPro" id="IPR036322">
    <property type="entry name" value="WD40_repeat_dom_sf"/>
</dbReference>
<feature type="coiled-coil region" evidence="4">
    <location>
        <begin position="212"/>
        <end position="253"/>
    </location>
</feature>
<dbReference type="Gene3D" id="2.130.10.10">
    <property type="entry name" value="YVTN repeat-like/Quinoprotein amine dehydrogenase"/>
    <property type="match status" value="1"/>
</dbReference>